<dbReference type="SUPFAM" id="SSF55144">
    <property type="entry name" value="LigT-like"/>
    <property type="match status" value="1"/>
</dbReference>
<dbReference type="PANTHER" id="PTHR40037">
    <property type="entry name" value="PHOSPHOESTERASE YJCG-RELATED"/>
    <property type="match status" value="1"/>
</dbReference>
<dbReference type="PANTHER" id="PTHR40037:SF1">
    <property type="entry name" value="PHOSPHOESTERASE SAOUHSC_00951-RELATED"/>
    <property type="match status" value="1"/>
</dbReference>
<organism evidence="1 2">
    <name type="scientific">Geosporobacter ferrireducens</name>
    <dbReference type="NCBI Taxonomy" id="1424294"/>
    <lineage>
        <taxon>Bacteria</taxon>
        <taxon>Bacillati</taxon>
        <taxon>Bacillota</taxon>
        <taxon>Clostridia</taxon>
        <taxon>Peptostreptococcales</taxon>
        <taxon>Thermotaleaceae</taxon>
        <taxon>Geosporobacter</taxon>
    </lineage>
</organism>
<keyword evidence="1" id="KW-0436">Ligase</keyword>
<dbReference type="STRING" id="1424294.Gferi_04785"/>
<dbReference type="Pfam" id="PF13563">
    <property type="entry name" value="2_5_RNA_ligase2"/>
    <property type="match status" value="1"/>
</dbReference>
<keyword evidence="2" id="KW-1185">Reference proteome</keyword>
<dbReference type="Proteomes" id="UP000095743">
    <property type="component" value="Chromosome"/>
</dbReference>
<dbReference type="InterPro" id="IPR009097">
    <property type="entry name" value="Cyclic_Pdiesterase"/>
</dbReference>
<gene>
    <name evidence="1" type="ORF">Gferi_04785</name>
</gene>
<name>A0A1D8GDE3_9FIRM</name>
<dbReference type="InterPro" id="IPR050580">
    <property type="entry name" value="2H_phosphoesterase_YjcG-like"/>
</dbReference>
<evidence type="ECO:0000313" key="2">
    <source>
        <dbReference type="Proteomes" id="UP000095743"/>
    </source>
</evidence>
<accession>A0A1D8GDE3</accession>
<dbReference type="Gene3D" id="3.90.1140.10">
    <property type="entry name" value="Cyclic phosphodiesterase"/>
    <property type="match status" value="1"/>
</dbReference>
<dbReference type="AlphaFoldDB" id="A0A1D8GDE3"/>
<dbReference type="EMBL" id="CP017269">
    <property type="protein sequence ID" value="AOT68929.1"/>
    <property type="molecule type" value="Genomic_DNA"/>
</dbReference>
<reference evidence="1 2" key="1">
    <citation type="submission" date="2016-09" db="EMBL/GenBank/DDBJ databases">
        <title>Genomic analysis reveals versatility of anaerobic energy metabolism of Geosporobacter ferrireducens IRF9 of phylum Firmicutes.</title>
        <authorList>
            <person name="Kim S.-J."/>
        </authorList>
    </citation>
    <scope>NUCLEOTIDE SEQUENCE [LARGE SCALE GENOMIC DNA]</scope>
    <source>
        <strain evidence="1 2">IRF9</strain>
    </source>
</reference>
<protein>
    <submittedName>
        <fullName evidence="1">2'-5' RNA ligase</fullName>
    </submittedName>
</protein>
<dbReference type="RefSeq" id="WP_069974495.1">
    <property type="nucleotide sequence ID" value="NZ_CP017269.1"/>
</dbReference>
<dbReference type="GO" id="GO:0016874">
    <property type="term" value="F:ligase activity"/>
    <property type="evidence" value="ECO:0007669"/>
    <property type="project" value="UniProtKB-KW"/>
</dbReference>
<proteinExistence type="predicted"/>
<dbReference type="OrthoDB" id="1524661at2"/>
<evidence type="ECO:0000313" key="1">
    <source>
        <dbReference type="EMBL" id="AOT68929.1"/>
    </source>
</evidence>
<dbReference type="KEGG" id="gfe:Gferi_04785"/>
<sequence length="169" mass="19784">MKRAIILFPSFDNINIIKSIREKYDPLANCIAPHITIVFPFDSDILTDDLKLHFNKVLKGIKKFNVQLKDFTGDFRDGYLFLNVKKGNDNIIELHDKLYSGILESFLFRKVTYCPHLTVGRLHQQIEFDKALDELSCYDESFETVIDKIYIENIDIIEHSTIEFSFDLE</sequence>